<comment type="function">
    <text evidence="7 8">Cell wall formation. Catalyzes the addition of glutamate to the nucleotide precursor UDP-N-acetylmuramoyl-L-alanine (UMA).</text>
</comment>
<keyword evidence="5 7" id="KW-0547">Nucleotide-binding</keyword>
<dbReference type="SUPFAM" id="SSF53244">
    <property type="entry name" value="MurD-like peptide ligases, peptide-binding domain"/>
    <property type="match status" value="1"/>
</dbReference>
<sequence>MEVHAMAKTPDRALDAVVVGLGTSGLACVRHLSAAGHRVAATDTRAEAPHAMTVREAHPEVDLSLGGLDETLLERAEEIVLSPGVDARLPALKRAAARRQPIISEIELFARSVTAPVVAITGSNGKSTVTRMVGAMAEAAGVEAAVGGNLGQPALDLLATYPAAPLFILELSSFQLEHTDSLTPVAAAVLNLSPDHLDRYDDMAAYGAAKARILKGADRAILNVNDAAVRAMAQREQTTVWFSDQPGDARASWAIEQRAGEAWLCRSGEGLMAQADLPLAGRHNAINALAALALGDAAGLPITAMVRALRGFSGLPHRGETVVQRQGRTWINDSKATNVAAAVAAVSGMAEPVVLMAGGDAKGQSFEPLTAAMASAGRAAVVFGQDAAAVAEALADVVPVAVVADLDAAVERALALSRPGDVVLLSPGCASLDQFTDYRARGERFRALVEGLADG</sequence>
<evidence type="ECO:0000256" key="2">
    <source>
        <dbReference type="ARBA" id="ARBA00004752"/>
    </source>
</evidence>
<keyword evidence="7 8" id="KW-0961">Cell wall biogenesis/degradation</keyword>
<evidence type="ECO:0000256" key="6">
    <source>
        <dbReference type="ARBA" id="ARBA00022840"/>
    </source>
</evidence>
<feature type="domain" description="Mur ligase central" evidence="10">
    <location>
        <begin position="120"/>
        <end position="294"/>
    </location>
</feature>
<dbReference type="Pfam" id="PF08245">
    <property type="entry name" value="Mur_ligase_M"/>
    <property type="match status" value="1"/>
</dbReference>
<keyword evidence="7 8" id="KW-0131">Cell cycle</keyword>
<dbReference type="InterPro" id="IPR013221">
    <property type="entry name" value="Mur_ligase_cen"/>
</dbReference>
<evidence type="ECO:0000313" key="12">
    <source>
        <dbReference type="Proteomes" id="UP000017881"/>
    </source>
</evidence>
<dbReference type="InterPro" id="IPR036615">
    <property type="entry name" value="Mur_ligase_C_dom_sf"/>
</dbReference>
<keyword evidence="6 7" id="KW-0067">ATP-binding</keyword>
<gene>
    <name evidence="7 11" type="primary">murD</name>
    <name evidence="11" type="ORF">SPISAL_06840</name>
</gene>
<keyword evidence="4 7" id="KW-0436">Ligase</keyword>
<evidence type="ECO:0000259" key="10">
    <source>
        <dbReference type="Pfam" id="PF08245"/>
    </source>
</evidence>
<dbReference type="PATRIC" id="fig|1260251.3.peg.1383"/>
<protein>
    <recommendedName>
        <fullName evidence="7 8">UDP-N-acetylmuramoylalanine--D-glutamate ligase</fullName>
        <ecNumber evidence="7 8">6.3.2.9</ecNumber>
    </recommendedName>
    <alternativeName>
        <fullName evidence="7">D-glutamic acid-adding enzyme</fullName>
    </alternativeName>
    <alternativeName>
        <fullName evidence="7">UDP-N-acetylmuramoyl-L-alanyl-D-glutamate synthetase</fullName>
    </alternativeName>
</protein>
<dbReference type="GO" id="GO:0005737">
    <property type="term" value="C:cytoplasm"/>
    <property type="evidence" value="ECO:0007669"/>
    <property type="project" value="UniProtKB-SubCell"/>
</dbReference>
<keyword evidence="12" id="KW-1185">Reference proteome</keyword>
<dbReference type="Gene3D" id="3.40.50.720">
    <property type="entry name" value="NAD(P)-binding Rossmann-like Domain"/>
    <property type="match status" value="1"/>
</dbReference>
<dbReference type="Proteomes" id="UP000017881">
    <property type="component" value="Chromosome"/>
</dbReference>
<evidence type="ECO:0000256" key="8">
    <source>
        <dbReference type="RuleBase" id="RU003664"/>
    </source>
</evidence>
<dbReference type="InterPro" id="IPR036565">
    <property type="entry name" value="Mur-like_cat_sf"/>
</dbReference>
<keyword evidence="7 8" id="KW-0132">Cell division</keyword>
<dbReference type="HOGENOM" id="CLU_032540_1_0_6"/>
<dbReference type="eggNOG" id="COG0771">
    <property type="taxonomic scope" value="Bacteria"/>
</dbReference>
<evidence type="ECO:0000256" key="5">
    <source>
        <dbReference type="ARBA" id="ARBA00022741"/>
    </source>
</evidence>
<dbReference type="GO" id="GO:0005524">
    <property type="term" value="F:ATP binding"/>
    <property type="evidence" value="ECO:0007669"/>
    <property type="project" value="UniProtKB-UniRule"/>
</dbReference>
<dbReference type="GO" id="GO:0051301">
    <property type="term" value="P:cell division"/>
    <property type="evidence" value="ECO:0007669"/>
    <property type="project" value="UniProtKB-KW"/>
</dbReference>
<dbReference type="InterPro" id="IPR004101">
    <property type="entry name" value="Mur_ligase_C"/>
</dbReference>
<accession>R4VLX2</accession>
<evidence type="ECO:0000256" key="1">
    <source>
        <dbReference type="ARBA" id="ARBA00004496"/>
    </source>
</evidence>
<comment type="pathway">
    <text evidence="2 7 8">Cell wall biogenesis; peptidoglycan biosynthesis.</text>
</comment>
<dbReference type="PANTHER" id="PTHR43692:SF1">
    <property type="entry name" value="UDP-N-ACETYLMURAMOYLALANINE--D-GLUTAMATE LIGASE"/>
    <property type="match status" value="1"/>
</dbReference>
<comment type="similarity">
    <text evidence="7">Belongs to the MurCDEF family.</text>
</comment>
<comment type="subcellular location">
    <subcellularLocation>
        <location evidence="1 7 8">Cytoplasm</location>
    </subcellularLocation>
</comment>
<keyword evidence="7 8" id="KW-0573">Peptidoglycan synthesis</keyword>
<dbReference type="InterPro" id="IPR005762">
    <property type="entry name" value="MurD"/>
</dbReference>
<dbReference type="EC" id="6.3.2.9" evidence="7 8"/>
<dbReference type="GO" id="GO:0071555">
    <property type="term" value="P:cell wall organization"/>
    <property type="evidence" value="ECO:0007669"/>
    <property type="project" value="UniProtKB-KW"/>
</dbReference>
<evidence type="ECO:0000313" key="11">
    <source>
        <dbReference type="EMBL" id="AGM41462.1"/>
    </source>
</evidence>
<dbReference type="SUPFAM" id="SSF51984">
    <property type="entry name" value="MurCD N-terminal domain"/>
    <property type="match status" value="1"/>
</dbReference>
<dbReference type="KEGG" id="ssal:SPISAL_06840"/>
<dbReference type="GO" id="GO:0009252">
    <property type="term" value="P:peptidoglycan biosynthetic process"/>
    <property type="evidence" value="ECO:0007669"/>
    <property type="project" value="UniProtKB-UniRule"/>
</dbReference>
<evidence type="ECO:0000256" key="7">
    <source>
        <dbReference type="HAMAP-Rule" id="MF_00639"/>
    </source>
</evidence>
<comment type="catalytic activity">
    <reaction evidence="7 8">
        <text>UDP-N-acetyl-alpha-D-muramoyl-L-alanine + D-glutamate + ATP = UDP-N-acetyl-alpha-D-muramoyl-L-alanyl-D-glutamate + ADP + phosphate + H(+)</text>
        <dbReference type="Rhea" id="RHEA:16429"/>
        <dbReference type="ChEBI" id="CHEBI:15378"/>
        <dbReference type="ChEBI" id="CHEBI:29986"/>
        <dbReference type="ChEBI" id="CHEBI:30616"/>
        <dbReference type="ChEBI" id="CHEBI:43474"/>
        <dbReference type="ChEBI" id="CHEBI:83898"/>
        <dbReference type="ChEBI" id="CHEBI:83900"/>
        <dbReference type="ChEBI" id="CHEBI:456216"/>
        <dbReference type="EC" id="6.3.2.9"/>
    </reaction>
</comment>
<dbReference type="NCBIfam" id="TIGR01087">
    <property type="entry name" value="murD"/>
    <property type="match status" value="1"/>
</dbReference>
<evidence type="ECO:0000259" key="9">
    <source>
        <dbReference type="Pfam" id="PF02875"/>
    </source>
</evidence>
<name>R4VLX2_9GAMM</name>
<dbReference type="SUPFAM" id="SSF53623">
    <property type="entry name" value="MurD-like peptide ligases, catalytic domain"/>
    <property type="match status" value="1"/>
</dbReference>
<reference evidence="11 12" key="1">
    <citation type="journal article" date="2013" name="Genome Announc.">
        <title>Draft Genome of Spiribacter salinus M19-40, an Abundant Gammaproteobacterium in Aquatic Hypersaline Environments.</title>
        <authorList>
            <person name="Leon M.J."/>
            <person name="Ghai R."/>
            <person name="Fernandez A.B."/>
            <person name="Sanchez-Porro C."/>
            <person name="Rodriguez-Valera F."/>
            <person name="Ventosa A."/>
        </authorList>
    </citation>
    <scope>NUCLEOTIDE SEQUENCE [LARGE SCALE GENOMIC DNA]</scope>
    <source>
        <strain evidence="11">M19-40</strain>
    </source>
</reference>
<dbReference type="GO" id="GO:0008764">
    <property type="term" value="F:UDP-N-acetylmuramoylalanine-D-glutamate ligase activity"/>
    <property type="evidence" value="ECO:0007669"/>
    <property type="project" value="UniProtKB-UniRule"/>
</dbReference>
<feature type="binding site" evidence="7">
    <location>
        <begin position="122"/>
        <end position="128"/>
    </location>
    <ligand>
        <name>ATP</name>
        <dbReference type="ChEBI" id="CHEBI:30616"/>
    </ligand>
</feature>
<dbReference type="AlphaFoldDB" id="R4VLX2"/>
<dbReference type="HAMAP" id="MF_00639">
    <property type="entry name" value="MurD"/>
    <property type="match status" value="1"/>
</dbReference>
<dbReference type="Gene3D" id="3.90.190.20">
    <property type="entry name" value="Mur ligase, C-terminal domain"/>
    <property type="match status" value="1"/>
</dbReference>
<organism evidence="11 12">
    <name type="scientific">Spiribacter salinus M19-40</name>
    <dbReference type="NCBI Taxonomy" id="1260251"/>
    <lineage>
        <taxon>Bacteria</taxon>
        <taxon>Pseudomonadati</taxon>
        <taxon>Pseudomonadota</taxon>
        <taxon>Gammaproteobacteria</taxon>
        <taxon>Chromatiales</taxon>
        <taxon>Ectothiorhodospiraceae</taxon>
        <taxon>Spiribacter</taxon>
    </lineage>
</organism>
<dbReference type="GO" id="GO:0008360">
    <property type="term" value="P:regulation of cell shape"/>
    <property type="evidence" value="ECO:0007669"/>
    <property type="project" value="UniProtKB-KW"/>
</dbReference>
<dbReference type="Pfam" id="PF21799">
    <property type="entry name" value="MurD-like_N"/>
    <property type="match status" value="1"/>
</dbReference>
<dbReference type="Gene3D" id="3.40.1190.10">
    <property type="entry name" value="Mur-like, catalytic domain"/>
    <property type="match status" value="1"/>
</dbReference>
<keyword evidence="7 8" id="KW-0133">Cell shape</keyword>
<dbReference type="PANTHER" id="PTHR43692">
    <property type="entry name" value="UDP-N-ACETYLMURAMOYLALANINE--D-GLUTAMATE LIGASE"/>
    <property type="match status" value="1"/>
</dbReference>
<dbReference type="EMBL" id="CP005963">
    <property type="protein sequence ID" value="AGM41462.1"/>
    <property type="molecule type" value="Genomic_DNA"/>
</dbReference>
<dbReference type="UniPathway" id="UPA00219"/>
<feature type="domain" description="Mur ligase C-terminal" evidence="9">
    <location>
        <begin position="317"/>
        <end position="427"/>
    </location>
</feature>
<evidence type="ECO:0000256" key="4">
    <source>
        <dbReference type="ARBA" id="ARBA00022598"/>
    </source>
</evidence>
<keyword evidence="3 7" id="KW-0963">Cytoplasm</keyword>
<dbReference type="Pfam" id="PF02875">
    <property type="entry name" value="Mur_ligase_C"/>
    <property type="match status" value="1"/>
</dbReference>
<evidence type="ECO:0000256" key="3">
    <source>
        <dbReference type="ARBA" id="ARBA00022490"/>
    </source>
</evidence>
<proteinExistence type="inferred from homology"/>